<dbReference type="GO" id="GO:0005737">
    <property type="term" value="C:cytoplasm"/>
    <property type="evidence" value="ECO:0007669"/>
    <property type="project" value="UniProtKB-ARBA"/>
</dbReference>
<keyword evidence="2" id="KW-0333">Golgi apparatus</keyword>
<dbReference type="GO" id="GO:0070273">
    <property type="term" value="F:phosphatidylinositol-4-phosphate binding"/>
    <property type="evidence" value="ECO:0007669"/>
    <property type="project" value="InterPro"/>
</dbReference>
<protein>
    <submittedName>
        <fullName evidence="5">GPP34 family phosphoprotein</fullName>
    </submittedName>
</protein>
<gene>
    <name evidence="5" type="ORF">F4Y60_08110</name>
</gene>
<reference evidence="5" key="1">
    <citation type="submission" date="2019-09" db="EMBL/GenBank/DDBJ databases">
        <title>Characterisation of the sponge microbiome using genome-centric metagenomics.</title>
        <authorList>
            <person name="Engelberts J.P."/>
            <person name="Robbins S.J."/>
            <person name="De Goeij J.M."/>
            <person name="Aranda M."/>
            <person name="Bell S.C."/>
            <person name="Webster N.S."/>
        </authorList>
    </citation>
    <scope>NUCLEOTIDE SEQUENCE</scope>
    <source>
        <strain evidence="5">SB0664_bin_43</strain>
    </source>
</reference>
<comment type="caution">
    <text evidence="5">The sequence shown here is derived from an EMBL/GenBank/DDBJ whole genome shotgun (WGS) entry which is preliminary data.</text>
</comment>
<comment type="subcellular location">
    <subcellularLocation>
        <location evidence="1">Golgi apparatus membrane</location>
        <topology evidence="1">Peripheral membrane protein</topology>
        <orientation evidence="1">Cytoplasmic side</orientation>
    </subcellularLocation>
</comment>
<dbReference type="InterPro" id="IPR008628">
    <property type="entry name" value="GPP34-like"/>
</dbReference>
<evidence type="ECO:0000256" key="3">
    <source>
        <dbReference type="ARBA" id="ARBA00023121"/>
    </source>
</evidence>
<dbReference type="GO" id="GO:0012505">
    <property type="term" value="C:endomembrane system"/>
    <property type="evidence" value="ECO:0007669"/>
    <property type="project" value="UniProtKB-ARBA"/>
</dbReference>
<evidence type="ECO:0000256" key="1">
    <source>
        <dbReference type="ARBA" id="ARBA00004255"/>
    </source>
</evidence>
<proteinExistence type="predicted"/>
<evidence type="ECO:0000256" key="4">
    <source>
        <dbReference type="ARBA" id="ARBA00023136"/>
    </source>
</evidence>
<sequence length="213" mass="24085">MRLAEEFLLLLRGDDGSLSRAPEWSVRHALGGAVLMDLALEHRIDTDAQRLFVIDSTPLGDQLLDPMLAEIVRADRTYDPLHWVRHATRHADEIRNMALERLIDGCILELSDDRYLWIFGTRRYLLKDEAAERRLTGRIRSALLVDSIPDPRDVMIVTLADGCGLVSHILSAKELDEAQARIDLLRRIELIGRVFLEAIEVAVQPATSSLDTE</sequence>
<dbReference type="InterPro" id="IPR038261">
    <property type="entry name" value="GPP34-like_sf"/>
</dbReference>
<dbReference type="Pfam" id="PF05719">
    <property type="entry name" value="GPP34"/>
    <property type="match status" value="1"/>
</dbReference>
<dbReference type="EMBL" id="VXRY01000319">
    <property type="protein sequence ID" value="MXY34042.1"/>
    <property type="molecule type" value="Genomic_DNA"/>
</dbReference>
<dbReference type="Gene3D" id="1.10.3630.10">
    <property type="entry name" value="yeast vps74-n-term truncation variant domain like"/>
    <property type="match status" value="1"/>
</dbReference>
<keyword evidence="4" id="KW-0472">Membrane</keyword>
<accession>A0A6B0Y236</accession>
<dbReference type="AlphaFoldDB" id="A0A6B0Y236"/>
<evidence type="ECO:0000313" key="5">
    <source>
        <dbReference type="EMBL" id="MXY34042.1"/>
    </source>
</evidence>
<keyword evidence="3" id="KW-0446">Lipid-binding</keyword>
<evidence type="ECO:0000256" key="2">
    <source>
        <dbReference type="ARBA" id="ARBA00023034"/>
    </source>
</evidence>
<name>A0A6B0Y236_9RHOB</name>
<organism evidence="5">
    <name type="scientific">Boseongicola sp. SB0664_bin_43</name>
    <dbReference type="NCBI Taxonomy" id="2604844"/>
    <lineage>
        <taxon>Bacteria</taxon>
        <taxon>Pseudomonadati</taxon>
        <taxon>Pseudomonadota</taxon>
        <taxon>Alphaproteobacteria</taxon>
        <taxon>Rhodobacterales</taxon>
        <taxon>Paracoccaceae</taxon>
        <taxon>Boseongicola</taxon>
    </lineage>
</organism>